<dbReference type="PANTHER" id="PTHR21661">
    <property type="entry name" value="EPOXIDE HYDROLASE 1-RELATED"/>
    <property type="match status" value="1"/>
</dbReference>
<evidence type="ECO:0000259" key="5">
    <source>
        <dbReference type="Pfam" id="PF06441"/>
    </source>
</evidence>
<dbReference type="STRING" id="1549858.MC45_08295"/>
<evidence type="ECO:0000256" key="3">
    <source>
        <dbReference type="ARBA" id="ARBA00022801"/>
    </source>
</evidence>
<accession>A0A097EKM1</accession>
<feature type="domain" description="Epoxide hydrolase N-terminal" evidence="5">
    <location>
        <begin position="4"/>
        <end position="108"/>
    </location>
</feature>
<organism evidence="6 7">
    <name type="scientific">Sphingomonas taxi</name>
    <dbReference type="NCBI Taxonomy" id="1549858"/>
    <lineage>
        <taxon>Bacteria</taxon>
        <taxon>Pseudomonadati</taxon>
        <taxon>Pseudomonadota</taxon>
        <taxon>Alphaproteobacteria</taxon>
        <taxon>Sphingomonadales</taxon>
        <taxon>Sphingomonadaceae</taxon>
        <taxon>Sphingomonas</taxon>
    </lineage>
</organism>
<dbReference type="Pfam" id="PF06441">
    <property type="entry name" value="EHN"/>
    <property type="match status" value="1"/>
</dbReference>
<dbReference type="InterPro" id="IPR000639">
    <property type="entry name" value="Epox_hydrolase-like"/>
</dbReference>
<sequence length="388" mass="43094">MPVVPFTIAVPEAELEDLAQRLRTVRWPSSFDADGWDDGASLAFMRRLADYWLNQFDWRAQERRLNQLPQFKTTIDDQEIHFVHRRGVGPAPLPIIVTHGWPGSFVEMERLISLLADPGAHGGDPADAFDVVVPSLPGYGFSPAPTRPGVSSREIAMLWQKLMLRLGYDRFGAQGGDIGAGVSTWLARLFPDSVHGIHLNFVPGSYRPPLGGDAPPITPEEQAYLDHVASWSADEGAYAALHGTKPQTLAFSLTDSPIGLAAWVTEKFRSWSDCNGDLESVISLDDLLTDICLYWFGNDLNGSLRLYKENRRRPLVFAPAERIRPPLAVAVFPHEIAMPPRSWLDRVFHVQTYTPLPTGGHFAALEKPELLAADVQAFFRCIRPPIIG</sequence>
<name>A0A097EKM1_9SPHN</name>
<dbReference type="SUPFAM" id="SSF53474">
    <property type="entry name" value="alpha/beta-Hydrolases"/>
    <property type="match status" value="1"/>
</dbReference>
<dbReference type="PANTHER" id="PTHR21661:SF35">
    <property type="entry name" value="EPOXIDE HYDROLASE"/>
    <property type="match status" value="1"/>
</dbReference>
<evidence type="ECO:0000313" key="7">
    <source>
        <dbReference type="Proteomes" id="UP000033200"/>
    </source>
</evidence>
<evidence type="ECO:0000256" key="1">
    <source>
        <dbReference type="ARBA" id="ARBA00010088"/>
    </source>
</evidence>
<feature type="active site" description="Nucleophile" evidence="4">
    <location>
        <position position="177"/>
    </location>
</feature>
<dbReference type="PRINTS" id="PR00412">
    <property type="entry name" value="EPOXHYDRLASE"/>
</dbReference>
<keyword evidence="3" id="KW-0378">Hydrolase</keyword>
<feature type="active site" description="Proton donor" evidence="4">
    <location>
        <position position="307"/>
    </location>
</feature>
<dbReference type="KEGG" id="stax:MC45_08295"/>
<dbReference type="HOGENOM" id="CLU_019414_0_1_5"/>
<keyword evidence="2" id="KW-0058">Aromatic hydrocarbons catabolism</keyword>
<evidence type="ECO:0000256" key="4">
    <source>
        <dbReference type="PIRSR" id="PIRSR001112-1"/>
    </source>
</evidence>
<dbReference type="AlphaFoldDB" id="A0A097EKM1"/>
<dbReference type="Proteomes" id="UP000033200">
    <property type="component" value="Chromosome"/>
</dbReference>
<evidence type="ECO:0000256" key="2">
    <source>
        <dbReference type="ARBA" id="ARBA00022797"/>
    </source>
</evidence>
<comment type="similarity">
    <text evidence="1">Belongs to the peptidase S33 family.</text>
</comment>
<dbReference type="InterPro" id="IPR010497">
    <property type="entry name" value="Epoxide_hydro_N"/>
</dbReference>
<dbReference type="EMBL" id="CP009571">
    <property type="protein sequence ID" value="AIT08110.1"/>
    <property type="molecule type" value="Genomic_DNA"/>
</dbReference>
<dbReference type="GO" id="GO:0097176">
    <property type="term" value="P:epoxide metabolic process"/>
    <property type="evidence" value="ECO:0007669"/>
    <property type="project" value="TreeGrafter"/>
</dbReference>
<dbReference type="InterPro" id="IPR029058">
    <property type="entry name" value="AB_hydrolase_fold"/>
</dbReference>
<feature type="active site" description="Proton acceptor" evidence="4">
    <location>
        <position position="361"/>
    </location>
</feature>
<dbReference type="GO" id="GO:0004301">
    <property type="term" value="F:epoxide hydrolase activity"/>
    <property type="evidence" value="ECO:0007669"/>
    <property type="project" value="TreeGrafter"/>
</dbReference>
<dbReference type="Gene3D" id="3.40.50.1820">
    <property type="entry name" value="alpha/beta hydrolase"/>
    <property type="match status" value="1"/>
</dbReference>
<keyword evidence="7" id="KW-1185">Reference proteome</keyword>
<dbReference type="InterPro" id="IPR016292">
    <property type="entry name" value="Epoxide_hydrolase"/>
</dbReference>
<evidence type="ECO:0000313" key="6">
    <source>
        <dbReference type="EMBL" id="AIT08110.1"/>
    </source>
</evidence>
<protein>
    <submittedName>
        <fullName evidence="6">Multidrug MFS transporter</fullName>
    </submittedName>
</protein>
<dbReference type="eggNOG" id="COG0596">
    <property type="taxonomic scope" value="Bacteria"/>
</dbReference>
<dbReference type="PIRSF" id="PIRSF001112">
    <property type="entry name" value="Epoxide_hydrolase"/>
    <property type="match status" value="1"/>
</dbReference>
<reference evidence="6 7" key="1">
    <citation type="submission" date="2014-09" db="EMBL/GenBank/DDBJ databases">
        <title>Using Illumina technology Improving SMRT sequencing Genome Assembly by RASTools.</title>
        <authorList>
            <person name="Zhou Y."/>
            <person name="Ma T."/>
            <person name="Liu T."/>
        </authorList>
    </citation>
    <scope>NUCLEOTIDE SEQUENCE [LARGE SCALE GENOMIC DNA]</scope>
    <source>
        <strain evidence="6 7">ATCC 55669</strain>
    </source>
</reference>
<gene>
    <name evidence="6" type="ORF">MC45_08295</name>
</gene>
<proteinExistence type="inferred from homology"/>